<feature type="transmembrane region" description="Helical" evidence="6">
    <location>
        <begin position="522"/>
        <end position="544"/>
    </location>
</feature>
<dbReference type="InterPro" id="IPR020846">
    <property type="entry name" value="MFS_dom"/>
</dbReference>
<feature type="transmembrane region" description="Helical" evidence="6">
    <location>
        <begin position="166"/>
        <end position="190"/>
    </location>
</feature>
<feature type="transmembrane region" description="Helical" evidence="6">
    <location>
        <begin position="551"/>
        <end position="572"/>
    </location>
</feature>
<protein>
    <submittedName>
        <fullName evidence="8">Major facilitator superfamily domain-containing protein</fullName>
    </submittedName>
</protein>
<evidence type="ECO:0000313" key="8">
    <source>
        <dbReference type="EMBL" id="KAK0631124.1"/>
    </source>
</evidence>
<dbReference type="AlphaFoldDB" id="A0AA39XBZ4"/>
<evidence type="ECO:0000256" key="1">
    <source>
        <dbReference type="ARBA" id="ARBA00004141"/>
    </source>
</evidence>
<feature type="transmembrane region" description="Helical" evidence="6">
    <location>
        <begin position="450"/>
        <end position="470"/>
    </location>
</feature>
<feature type="transmembrane region" description="Helical" evidence="6">
    <location>
        <begin position="235"/>
        <end position="254"/>
    </location>
</feature>
<dbReference type="SUPFAM" id="SSF103473">
    <property type="entry name" value="MFS general substrate transporter"/>
    <property type="match status" value="1"/>
</dbReference>
<dbReference type="PANTHER" id="PTHR23502">
    <property type="entry name" value="MAJOR FACILITATOR SUPERFAMILY"/>
    <property type="match status" value="1"/>
</dbReference>
<dbReference type="PANTHER" id="PTHR23502:SF33">
    <property type="entry name" value="MAJOR FACILITATOR SUPERFAMILY (MFS) PROFILE DOMAIN-CONTAINING PROTEIN-RELATED"/>
    <property type="match status" value="1"/>
</dbReference>
<sequence>MDEKDHHHGLSSTNTNDTTDRPVEGGDESARSMTSSPNEFESEKTARHDHHSNSDGLKVESETGQSETDIDIERCEIKPPPPTHDRNHDNAETHDPDHIAPLNRASTHNSTKSKASRILSVISRKKTRERIAFAPIPTSDLDEGIVGWESQDDPEMPLNFTQRKKWIVVGLVSAIAVISPLASTILAPGIGSLNEEFHNENSILGTMTVSIYLLGYTIGPLFLAPLSEIYGRKWVLSISNFFFCIWHIGCAMAPNISALIVFRFLTGLGAVGCVSLAPGIIADVFRVDERGFALGMYTLGPLVGPTAGPLIGGWLAQTIGWRWDFWIVFIVAVLISLMIVVFSRETNAAILMDRKVARLRKELNRPDLRSCYRDYHPVSHPGEIPTPVLTPRRILLNGLIRPTKLLFLSPLLFFLALYVAFIYGALFLLFTTIPTTFETTYNFTVGLTGLVYLSLGIGFLSGWVVVTLSSDKIVIRLTKANDGVFEPEMRMPMCIYFAILLPSTFFWYGWSAYYKTHWIVPILGLFPFATGLIGVYLPIIAYVVDSYSKYAASAVAGTTVFRSLVGMLLPLAGPAMYSKLGLGWGNSLLGFICIAMIPVPVFIHRFGKRLRKRGVQL</sequence>
<feature type="transmembrane region" description="Helical" evidence="6">
    <location>
        <begin position="202"/>
        <end position="223"/>
    </location>
</feature>
<organism evidence="8 9">
    <name type="scientific">Bombardia bombarda</name>
    <dbReference type="NCBI Taxonomy" id="252184"/>
    <lineage>
        <taxon>Eukaryota</taxon>
        <taxon>Fungi</taxon>
        <taxon>Dikarya</taxon>
        <taxon>Ascomycota</taxon>
        <taxon>Pezizomycotina</taxon>
        <taxon>Sordariomycetes</taxon>
        <taxon>Sordariomycetidae</taxon>
        <taxon>Sordariales</taxon>
        <taxon>Lasiosphaeriaceae</taxon>
        <taxon>Bombardia</taxon>
    </lineage>
</organism>
<dbReference type="Gene3D" id="1.20.1250.20">
    <property type="entry name" value="MFS general substrate transporter like domains"/>
    <property type="match status" value="1"/>
</dbReference>
<feature type="domain" description="Major facilitator superfamily (MFS) profile" evidence="7">
    <location>
        <begin position="168"/>
        <end position="613"/>
    </location>
</feature>
<comment type="subcellular location">
    <subcellularLocation>
        <location evidence="1">Membrane</location>
        <topology evidence="1">Multi-pass membrane protein</topology>
    </subcellularLocation>
</comment>
<feature type="transmembrane region" description="Helical" evidence="6">
    <location>
        <begin position="260"/>
        <end position="282"/>
    </location>
</feature>
<dbReference type="GO" id="GO:0016020">
    <property type="term" value="C:membrane"/>
    <property type="evidence" value="ECO:0007669"/>
    <property type="project" value="UniProtKB-SubCell"/>
</dbReference>
<dbReference type="InterPro" id="IPR036259">
    <property type="entry name" value="MFS_trans_sf"/>
</dbReference>
<keyword evidence="3 6" id="KW-1133">Transmembrane helix</keyword>
<feature type="transmembrane region" description="Helical" evidence="6">
    <location>
        <begin position="584"/>
        <end position="603"/>
    </location>
</feature>
<feature type="transmembrane region" description="Helical" evidence="6">
    <location>
        <begin position="491"/>
        <end position="510"/>
    </location>
</feature>
<feature type="compositionally biased region" description="Basic and acidic residues" evidence="5">
    <location>
        <begin position="18"/>
        <end position="30"/>
    </location>
</feature>
<keyword evidence="9" id="KW-1185">Reference proteome</keyword>
<evidence type="ECO:0000256" key="2">
    <source>
        <dbReference type="ARBA" id="ARBA00022692"/>
    </source>
</evidence>
<evidence type="ECO:0000256" key="3">
    <source>
        <dbReference type="ARBA" id="ARBA00022989"/>
    </source>
</evidence>
<evidence type="ECO:0000259" key="7">
    <source>
        <dbReference type="PROSITE" id="PS50850"/>
    </source>
</evidence>
<evidence type="ECO:0000256" key="6">
    <source>
        <dbReference type="SAM" id="Phobius"/>
    </source>
</evidence>
<dbReference type="InterPro" id="IPR005829">
    <property type="entry name" value="Sugar_transporter_CS"/>
</dbReference>
<dbReference type="Pfam" id="PF07690">
    <property type="entry name" value="MFS_1"/>
    <property type="match status" value="1"/>
</dbReference>
<dbReference type="GO" id="GO:0042908">
    <property type="term" value="P:xenobiotic transport"/>
    <property type="evidence" value="ECO:0007669"/>
    <property type="project" value="UniProtKB-ARBA"/>
</dbReference>
<accession>A0AA39XBZ4</accession>
<keyword evidence="4 6" id="KW-0472">Membrane</keyword>
<name>A0AA39XBZ4_9PEZI</name>
<feature type="compositionally biased region" description="Basic and acidic residues" evidence="5">
    <location>
        <begin position="41"/>
        <end position="61"/>
    </location>
</feature>
<feature type="transmembrane region" description="Helical" evidence="6">
    <location>
        <begin position="405"/>
        <end position="430"/>
    </location>
</feature>
<dbReference type="GO" id="GO:0022857">
    <property type="term" value="F:transmembrane transporter activity"/>
    <property type="evidence" value="ECO:0007669"/>
    <property type="project" value="InterPro"/>
</dbReference>
<dbReference type="PROSITE" id="PS00216">
    <property type="entry name" value="SUGAR_TRANSPORT_1"/>
    <property type="match status" value="1"/>
</dbReference>
<reference evidence="8" key="1">
    <citation type="submission" date="2023-06" db="EMBL/GenBank/DDBJ databases">
        <title>Genome-scale phylogeny and comparative genomics of the fungal order Sordariales.</title>
        <authorList>
            <consortium name="Lawrence Berkeley National Laboratory"/>
            <person name="Hensen N."/>
            <person name="Bonometti L."/>
            <person name="Westerberg I."/>
            <person name="Brannstrom I.O."/>
            <person name="Guillou S."/>
            <person name="Cros-Aarteil S."/>
            <person name="Calhoun S."/>
            <person name="Haridas S."/>
            <person name="Kuo A."/>
            <person name="Mondo S."/>
            <person name="Pangilinan J."/>
            <person name="Riley R."/>
            <person name="LaButti K."/>
            <person name="Andreopoulos B."/>
            <person name="Lipzen A."/>
            <person name="Chen C."/>
            <person name="Yanf M."/>
            <person name="Daum C."/>
            <person name="Ng V."/>
            <person name="Clum A."/>
            <person name="Steindorff A."/>
            <person name="Ohm R."/>
            <person name="Martin F."/>
            <person name="Silar P."/>
            <person name="Natvig D."/>
            <person name="Lalanne C."/>
            <person name="Gautier V."/>
            <person name="Ament-velasquez S.L."/>
            <person name="Kruys A."/>
            <person name="Hutchinson M.I."/>
            <person name="Powell A.J."/>
            <person name="Barry K."/>
            <person name="Miller A.N."/>
            <person name="Grigoriev I.V."/>
            <person name="Debuchy R."/>
            <person name="Gladieux P."/>
            <person name="Thoren M.H."/>
            <person name="Johannesson H."/>
        </authorList>
    </citation>
    <scope>NUCLEOTIDE SEQUENCE</scope>
    <source>
        <strain evidence="8">SMH3391-2</strain>
    </source>
</reference>
<dbReference type="GO" id="GO:0140115">
    <property type="term" value="P:export across plasma membrane"/>
    <property type="evidence" value="ECO:0007669"/>
    <property type="project" value="UniProtKB-ARBA"/>
</dbReference>
<evidence type="ECO:0000313" key="9">
    <source>
        <dbReference type="Proteomes" id="UP001174934"/>
    </source>
</evidence>
<dbReference type="EMBL" id="JAULSR010000002">
    <property type="protein sequence ID" value="KAK0631124.1"/>
    <property type="molecule type" value="Genomic_DNA"/>
</dbReference>
<dbReference type="InterPro" id="IPR011701">
    <property type="entry name" value="MFS"/>
</dbReference>
<gene>
    <name evidence="8" type="ORF">B0T17DRAFT_590387</name>
</gene>
<comment type="caution">
    <text evidence="8">The sequence shown here is derived from an EMBL/GenBank/DDBJ whole genome shotgun (WGS) entry which is preliminary data.</text>
</comment>
<dbReference type="FunFam" id="1.20.1250.20:FF:000011">
    <property type="entry name" value="MFS multidrug transporter, putative"/>
    <property type="match status" value="1"/>
</dbReference>
<dbReference type="PROSITE" id="PS50850">
    <property type="entry name" value="MFS"/>
    <property type="match status" value="1"/>
</dbReference>
<feature type="region of interest" description="Disordered" evidence="5">
    <location>
        <begin position="1"/>
        <end position="116"/>
    </location>
</feature>
<keyword evidence="2 6" id="KW-0812">Transmembrane</keyword>
<evidence type="ECO:0000256" key="5">
    <source>
        <dbReference type="SAM" id="MobiDB-lite"/>
    </source>
</evidence>
<dbReference type="Proteomes" id="UP001174934">
    <property type="component" value="Unassembled WGS sequence"/>
</dbReference>
<feature type="compositionally biased region" description="Basic and acidic residues" evidence="5">
    <location>
        <begin position="71"/>
        <end position="98"/>
    </location>
</feature>
<dbReference type="CDD" id="cd17323">
    <property type="entry name" value="MFS_Tpo1_MDR_like"/>
    <property type="match status" value="1"/>
</dbReference>
<feature type="transmembrane region" description="Helical" evidence="6">
    <location>
        <begin position="323"/>
        <end position="342"/>
    </location>
</feature>
<feature type="transmembrane region" description="Helical" evidence="6">
    <location>
        <begin position="294"/>
        <end position="317"/>
    </location>
</feature>
<evidence type="ECO:0000256" key="4">
    <source>
        <dbReference type="ARBA" id="ARBA00023136"/>
    </source>
</evidence>
<feature type="compositionally biased region" description="Polar residues" evidence="5">
    <location>
        <begin position="104"/>
        <end position="113"/>
    </location>
</feature>
<proteinExistence type="predicted"/>